<dbReference type="Gene3D" id="3.40.50.2300">
    <property type="match status" value="2"/>
</dbReference>
<gene>
    <name evidence="5" type="ORF">EFY79_07295</name>
</gene>
<dbReference type="InterPro" id="IPR001761">
    <property type="entry name" value="Peripla_BP/Lac1_sug-bd_dom"/>
</dbReference>
<dbReference type="InterPro" id="IPR028082">
    <property type="entry name" value="Peripla_BP_I"/>
</dbReference>
<evidence type="ECO:0000313" key="6">
    <source>
        <dbReference type="Proteomes" id="UP000267223"/>
    </source>
</evidence>
<dbReference type="SMART" id="SM00354">
    <property type="entry name" value="HTH_LACI"/>
    <property type="match status" value="1"/>
</dbReference>
<organism evidence="5 6">
    <name type="scientific">Hanamia caeni</name>
    <dbReference type="NCBI Taxonomy" id="2294116"/>
    <lineage>
        <taxon>Bacteria</taxon>
        <taxon>Pseudomonadati</taxon>
        <taxon>Bacteroidota</taxon>
        <taxon>Chitinophagia</taxon>
        <taxon>Chitinophagales</taxon>
        <taxon>Chitinophagaceae</taxon>
        <taxon>Hanamia</taxon>
    </lineage>
</organism>
<evidence type="ECO:0000256" key="1">
    <source>
        <dbReference type="ARBA" id="ARBA00023015"/>
    </source>
</evidence>
<evidence type="ECO:0000256" key="3">
    <source>
        <dbReference type="ARBA" id="ARBA00023163"/>
    </source>
</evidence>
<dbReference type="Proteomes" id="UP000267223">
    <property type="component" value="Unassembled WGS sequence"/>
</dbReference>
<keyword evidence="1" id="KW-0805">Transcription regulation</keyword>
<keyword evidence="6" id="KW-1185">Reference proteome</keyword>
<keyword evidence="3" id="KW-0804">Transcription</keyword>
<dbReference type="Gene3D" id="1.10.260.40">
    <property type="entry name" value="lambda repressor-like DNA-binding domains"/>
    <property type="match status" value="1"/>
</dbReference>
<dbReference type="PROSITE" id="PS50932">
    <property type="entry name" value="HTH_LACI_2"/>
    <property type="match status" value="1"/>
</dbReference>
<dbReference type="InterPro" id="IPR000843">
    <property type="entry name" value="HTH_LacI"/>
</dbReference>
<name>A0A3M9NM06_9BACT</name>
<dbReference type="InterPro" id="IPR010982">
    <property type="entry name" value="Lambda_DNA-bd_dom_sf"/>
</dbReference>
<dbReference type="CDD" id="cd06267">
    <property type="entry name" value="PBP1_LacI_sugar_binding-like"/>
    <property type="match status" value="1"/>
</dbReference>
<dbReference type="CDD" id="cd01392">
    <property type="entry name" value="HTH_LacI"/>
    <property type="match status" value="1"/>
</dbReference>
<dbReference type="PANTHER" id="PTHR30146:SF109">
    <property type="entry name" value="HTH-TYPE TRANSCRIPTIONAL REGULATOR GALS"/>
    <property type="match status" value="1"/>
</dbReference>
<keyword evidence="2" id="KW-0238">DNA-binding</keyword>
<dbReference type="EMBL" id="RJJR01000004">
    <property type="protein sequence ID" value="RNI38028.1"/>
    <property type="molecule type" value="Genomic_DNA"/>
</dbReference>
<sequence>MEHKIATLKEIAKKLNFSVSTVSRALRNHPSIGLRTTAEVQKLAKELNYEPNQTALLFKQQKTHTIGLILPNLKEDFFSQAINGIEDIAKQKKYSVLIGQSHDDVEQEIQIVNAMKNHRVDGLIVSISKYTENYDHLLKLGRYNIPIVFFDRVPNLSNVDKVSSDIASGTRQAIEFLIKNKHRRIGLINGPKEMKSCKDRTDAYLEVLKRKRIKIDVSLLESTDLTQAKTFLAMENLLNLKKPPTAIVTINDYVALDAIQFARKAKLKINKDICFVSYANLPITSYLENPPLASVEQFPYEQAKKAAEILFNIFEKQKDSTVSERAFSNIVIEGQLIVNKKAT</sequence>
<dbReference type="PANTHER" id="PTHR30146">
    <property type="entry name" value="LACI-RELATED TRANSCRIPTIONAL REPRESSOR"/>
    <property type="match status" value="1"/>
</dbReference>
<dbReference type="SUPFAM" id="SSF47413">
    <property type="entry name" value="lambda repressor-like DNA-binding domains"/>
    <property type="match status" value="1"/>
</dbReference>
<evidence type="ECO:0000256" key="2">
    <source>
        <dbReference type="ARBA" id="ARBA00023125"/>
    </source>
</evidence>
<feature type="domain" description="HTH lacI-type" evidence="4">
    <location>
        <begin position="6"/>
        <end position="60"/>
    </location>
</feature>
<dbReference type="GO" id="GO:0003700">
    <property type="term" value="F:DNA-binding transcription factor activity"/>
    <property type="evidence" value="ECO:0007669"/>
    <property type="project" value="TreeGrafter"/>
</dbReference>
<dbReference type="GO" id="GO:0000976">
    <property type="term" value="F:transcription cis-regulatory region binding"/>
    <property type="evidence" value="ECO:0007669"/>
    <property type="project" value="TreeGrafter"/>
</dbReference>
<dbReference type="Pfam" id="PF00356">
    <property type="entry name" value="LacI"/>
    <property type="match status" value="1"/>
</dbReference>
<accession>A0A3M9NM06</accession>
<dbReference type="RefSeq" id="WP_123120016.1">
    <property type="nucleotide sequence ID" value="NZ_RJJR01000004.1"/>
</dbReference>
<evidence type="ECO:0000313" key="5">
    <source>
        <dbReference type="EMBL" id="RNI38028.1"/>
    </source>
</evidence>
<dbReference type="Pfam" id="PF00532">
    <property type="entry name" value="Peripla_BP_1"/>
    <property type="match status" value="1"/>
</dbReference>
<dbReference type="SUPFAM" id="SSF53822">
    <property type="entry name" value="Periplasmic binding protein-like I"/>
    <property type="match status" value="1"/>
</dbReference>
<reference evidence="5 6" key="1">
    <citation type="submission" date="2018-11" db="EMBL/GenBank/DDBJ databases">
        <title>Draft genome sequence of Ferruginibacter sp. BO-59.</title>
        <authorList>
            <person name="Im W.T."/>
        </authorList>
    </citation>
    <scope>NUCLEOTIDE SEQUENCE [LARGE SCALE GENOMIC DNA]</scope>
    <source>
        <strain evidence="5 6">BO-59</strain>
    </source>
</reference>
<dbReference type="OrthoDB" id="667031at2"/>
<dbReference type="AlphaFoldDB" id="A0A3M9NM06"/>
<evidence type="ECO:0000259" key="4">
    <source>
        <dbReference type="PROSITE" id="PS50932"/>
    </source>
</evidence>
<proteinExistence type="predicted"/>
<comment type="caution">
    <text evidence="5">The sequence shown here is derived from an EMBL/GenBank/DDBJ whole genome shotgun (WGS) entry which is preliminary data.</text>
</comment>
<protein>
    <submittedName>
        <fullName evidence="5">LacI family transcriptional regulator</fullName>
    </submittedName>
</protein>